<dbReference type="AlphaFoldDB" id="A0AAV1TJQ7"/>
<dbReference type="InterPro" id="IPR036397">
    <property type="entry name" value="RNaseH_sf"/>
</dbReference>
<dbReference type="GO" id="GO:0008233">
    <property type="term" value="F:peptidase activity"/>
    <property type="evidence" value="ECO:0007669"/>
    <property type="project" value="UniProtKB-KW"/>
</dbReference>
<name>A0AAV1TJQ7_9STRA</name>
<evidence type="ECO:0000256" key="4">
    <source>
        <dbReference type="SAM" id="MobiDB-lite"/>
    </source>
</evidence>
<sequence length="762" mass="84952">MWAVDSGATHHICHDKTKFARLNKRNDSDILVADGNKVAIKGVGIIFERWFCPTVKSINKHCKFQVVFDGTKMFVARKGSQQVVATAYLVDGLCWLHTAHRSANATTNGCNGVDLHARMGHASADVLRKMVATNMIKDVKVPLTSSGSSACRGSQQGKMVQKPFPCSQDKRRYDTFELLHVYICGPMEMKSLGGSKFLLLIVDEASGCMKGFCLRVKSESENYITRYIKMVKAQLGKKVKLVRHDGAREFATNSLQEFYEDEGIEQQTTVPYAHQTNGTAERAIRTIVTIGRSMLHHAKLEKRFWAESAMTAIYVRNRLPSPKVMHKTPFEIVHNSKPSVKHMRKRLKWDPKARTGIFPGYEEVSKAYRVYDIEAGQMAISRDVNFDESAFGLSPPATDEDADDLDFDSLDLDDEAPGQAQYKQTGKRKSRPHDEGVPTPPTRTVSQRPGLEESSAPDSHTTHQEEDEETKNADASTPPVFWRESANAIETAVDLSEPSTFEAAVSGPDQVHWREAIRAELESMRLREVFRAAKLPKGHRAIGTKWVFKIKSKAEGSIDKYKARLVARCFKQTIWDGLHGNILARCQEQVFCVIPEGVELEGSFDCLELVNAIYGLKQASRVWNETFDEFVCAIGFQASGLDPCLYIRIVEGQFVLLLVHVNDVLITGSSCELIARSKTDLKTRFEMTDSGKCAFVLGIELLDGADVSVVTLCQRRYVDDILKRFGMDDCKAVASPVDMSSRLVSSDAATKVDAPFREAIGA</sequence>
<evidence type="ECO:0000259" key="5">
    <source>
        <dbReference type="PROSITE" id="PS50994"/>
    </source>
</evidence>
<comment type="caution">
    <text evidence="6">The sequence shown here is derived from an EMBL/GenBank/DDBJ whole genome shotgun (WGS) entry which is preliminary data.</text>
</comment>
<evidence type="ECO:0000313" key="7">
    <source>
        <dbReference type="Proteomes" id="UP001162060"/>
    </source>
</evidence>
<feature type="region of interest" description="Disordered" evidence="4">
    <location>
        <begin position="391"/>
        <end position="479"/>
    </location>
</feature>
<dbReference type="GO" id="GO:0003676">
    <property type="term" value="F:nucleic acid binding"/>
    <property type="evidence" value="ECO:0007669"/>
    <property type="project" value="InterPro"/>
</dbReference>
<dbReference type="EMBL" id="CAKLBY020000051">
    <property type="protein sequence ID" value="CAK7920168.1"/>
    <property type="molecule type" value="Genomic_DNA"/>
</dbReference>
<dbReference type="PANTHER" id="PTHR42648:SF28">
    <property type="entry name" value="TRANSPOSON-ENCODED PROTEIN WITH RIBONUCLEASE H-LIKE AND RETROVIRUS ZINC FINGER-LIKE DOMAINS"/>
    <property type="match status" value="1"/>
</dbReference>
<keyword evidence="3" id="KW-0378">Hydrolase</keyword>
<dbReference type="SUPFAM" id="SSF53098">
    <property type="entry name" value="Ribonuclease H-like"/>
    <property type="match status" value="1"/>
</dbReference>
<dbReference type="PROSITE" id="PS50994">
    <property type="entry name" value="INTEGRASE"/>
    <property type="match status" value="1"/>
</dbReference>
<dbReference type="InterPro" id="IPR054722">
    <property type="entry name" value="PolX-like_BBD"/>
</dbReference>
<evidence type="ECO:0000313" key="6">
    <source>
        <dbReference type="EMBL" id="CAK7920168.1"/>
    </source>
</evidence>
<dbReference type="InterPro" id="IPR012337">
    <property type="entry name" value="RNaseH-like_sf"/>
</dbReference>
<accession>A0AAV1TJQ7</accession>
<dbReference type="Proteomes" id="UP001162060">
    <property type="component" value="Unassembled WGS sequence"/>
</dbReference>
<proteinExistence type="predicted"/>
<feature type="domain" description="Integrase catalytic" evidence="5">
    <location>
        <begin position="161"/>
        <end position="337"/>
    </location>
</feature>
<dbReference type="Pfam" id="PF22936">
    <property type="entry name" value="Pol_BBD"/>
    <property type="match status" value="1"/>
</dbReference>
<organism evidence="6 7">
    <name type="scientific">Peronospora matthiolae</name>
    <dbReference type="NCBI Taxonomy" id="2874970"/>
    <lineage>
        <taxon>Eukaryota</taxon>
        <taxon>Sar</taxon>
        <taxon>Stramenopiles</taxon>
        <taxon>Oomycota</taxon>
        <taxon>Peronosporomycetes</taxon>
        <taxon>Peronosporales</taxon>
        <taxon>Peronosporaceae</taxon>
        <taxon>Peronospora</taxon>
    </lineage>
</organism>
<dbReference type="GO" id="GO:0015074">
    <property type="term" value="P:DNA integration"/>
    <property type="evidence" value="ECO:0007669"/>
    <property type="project" value="InterPro"/>
</dbReference>
<keyword evidence="1" id="KW-0645">Protease</keyword>
<keyword evidence="2" id="KW-0479">Metal-binding</keyword>
<reference evidence="6" key="1">
    <citation type="submission" date="2024-01" db="EMBL/GenBank/DDBJ databases">
        <authorList>
            <person name="Webb A."/>
        </authorList>
    </citation>
    <scope>NUCLEOTIDE SEQUENCE</scope>
    <source>
        <strain evidence="6">Pm1</strain>
    </source>
</reference>
<evidence type="ECO:0000256" key="3">
    <source>
        <dbReference type="ARBA" id="ARBA00022801"/>
    </source>
</evidence>
<evidence type="ECO:0000256" key="2">
    <source>
        <dbReference type="ARBA" id="ARBA00022723"/>
    </source>
</evidence>
<protein>
    <recommendedName>
        <fullName evidence="5">Integrase catalytic domain-containing protein</fullName>
    </recommendedName>
</protein>
<dbReference type="PANTHER" id="PTHR42648">
    <property type="entry name" value="TRANSPOSASE, PUTATIVE-RELATED"/>
    <property type="match status" value="1"/>
</dbReference>
<dbReference type="InterPro" id="IPR001584">
    <property type="entry name" value="Integrase_cat-core"/>
</dbReference>
<dbReference type="GO" id="GO:0046872">
    <property type="term" value="F:metal ion binding"/>
    <property type="evidence" value="ECO:0007669"/>
    <property type="project" value="UniProtKB-KW"/>
</dbReference>
<dbReference type="Pfam" id="PF07727">
    <property type="entry name" value="RVT_2"/>
    <property type="match status" value="2"/>
</dbReference>
<dbReference type="GO" id="GO:0006508">
    <property type="term" value="P:proteolysis"/>
    <property type="evidence" value="ECO:0007669"/>
    <property type="project" value="UniProtKB-KW"/>
</dbReference>
<dbReference type="InterPro" id="IPR039537">
    <property type="entry name" value="Retrotran_Ty1/copia-like"/>
</dbReference>
<dbReference type="Pfam" id="PF25597">
    <property type="entry name" value="SH3_retrovirus"/>
    <property type="match status" value="1"/>
</dbReference>
<gene>
    <name evidence="6" type="ORF">PM001_LOCUS6540</name>
</gene>
<dbReference type="Gene3D" id="3.30.420.10">
    <property type="entry name" value="Ribonuclease H-like superfamily/Ribonuclease H"/>
    <property type="match status" value="1"/>
</dbReference>
<feature type="compositionally biased region" description="Acidic residues" evidence="4">
    <location>
        <begin position="398"/>
        <end position="416"/>
    </location>
</feature>
<dbReference type="InterPro" id="IPR013103">
    <property type="entry name" value="RVT_2"/>
</dbReference>
<dbReference type="InterPro" id="IPR057670">
    <property type="entry name" value="SH3_retrovirus"/>
</dbReference>
<evidence type="ECO:0000256" key="1">
    <source>
        <dbReference type="ARBA" id="ARBA00022670"/>
    </source>
</evidence>